<sequence>MLIYSWKYRLRYGIGIIWNYIFYEATISDYFELRLFEKSREKKKEYLTSKQGLQFAQYVDSEDIFIKLCSKQAMYKELGKFTKREQLYSEKCTLEEFKNFIGKHSEALYKPDVADCGRGIEKWTFTNTDIESLYAKFKKESAVLDELVQQHHLLSKLNPSSVNTVRIFTVVLGKEECEIIGAALRIGKGNTIIDNYSAGGLVGAIDVNTGIVMEDAEDAIGKRYSMHPISKIKIQGFKIPNWNMILEFVKECAMNYSLKYVAWDIAVRENDCVLIEANPNGMANVIQIAGAGGRKAQYKELYRKIEKARR</sequence>
<dbReference type="AlphaFoldDB" id="A0A2Z4UEI9"/>
<dbReference type="Pfam" id="PF14397">
    <property type="entry name" value="ATPgrasp_ST"/>
    <property type="match status" value="1"/>
</dbReference>
<dbReference type="Proteomes" id="UP000250003">
    <property type="component" value="Chromosome"/>
</dbReference>
<proteinExistence type="predicted"/>
<feature type="domain" description="Alpha-L-glutamate ligase-related protein ATP-grasp" evidence="1">
    <location>
        <begin position="132"/>
        <end position="293"/>
    </location>
</feature>
<accession>A0A2Z4UEI9</accession>
<evidence type="ECO:0000313" key="2">
    <source>
        <dbReference type="EMBL" id="AWY99349.1"/>
    </source>
</evidence>
<reference evidence="3" key="1">
    <citation type="submission" date="2018-06" db="EMBL/GenBank/DDBJ databases">
        <title>Description of Blautia argi sp. nov., a new anaerobic isolated from dog feces.</title>
        <authorList>
            <person name="Chang Y.-H."/>
            <person name="Paek J."/>
            <person name="Shin Y."/>
        </authorList>
    </citation>
    <scope>NUCLEOTIDE SEQUENCE [LARGE SCALE GENOMIC DNA]</scope>
    <source>
        <strain evidence="3">KCTC 15426</strain>
    </source>
</reference>
<protein>
    <recommendedName>
        <fullName evidence="1">Alpha-L-glutamate ligase-related protein ATP-grasp domain-containing protein</fullName>
    </recommendedName>
</protein>
<evidence type="ECO:0000313" key="3">
    <source>
        <dbReference type="Proteomes" id="UP000250003"/>
    </source>
</evidence>
<name>A0A2Z4UEI9_9FIRM</name>
<dbReference type="OrthoDB" id="8736147at2"/>
<dbReference type="KEGG" id="blau:DQQ01_00935"/>
<dbReference type="EMBL" id="CP030280">
    <property type="protein sequence ID" value="AWY99349.1"/>
    <property type="molecule type" value="Genomic_DNA"/>
</dbReference>
<dbReference type="InterPro" id="IPR039523">
    <property type="entry name" value="RimK-rel_E_lig_ATP-grasp"/>
</dbReference>
<dbReference type="SUPFAM" id="SSF56059">
    <property type="entry name" value="Glutathione synthetase ATP-binding domain-like"/>
    <property type="match status" value="1"/>
</dbReference>
<gene>
    <name evidence="2" type="ORF">DQQ01_00935</name>
</gene>
<evidence type="ECO:0000259" key="1">
    <source>
        <dbReference type="Pfam" id="PF14397"/>
    </source>
</evidence>
<keyword evidence="3" id="KW-1185">Reference proteome</keyword>
<dbReference type="RefSeq" id="WP_111920789.1">
    <property type="nucleotide sequence ID" value="NZ_CP030280.1"/>
</dbReference>
<organism evidence="2 3">
    <name type="scientific">Blautia argi</name>
    <dbReference type="NCBI Taxonomy" id="1912897"/>
    <lineage>
        <taxon>Bacteria</taxon>
        <taxon>Bacillati</taxon>
        <taxon>Bacillota</taxon>
        <taxon>Clostridia</taxon>
        <taxon>Lachnospirales</taxon>
        <taxon>Lachnospiraceae</taxon>
        <taxon>Blautia</taxon>
    </lineage>
</organism>